<comment type="similarity">
    <text evidence="5 7">Belongs to the DEAD box helicase family.</text>
</comment>
<keyword evidence="2 7" id="KW-0378">Hydrolase</keyword>
<dbReference type="EMBL" id="JAEAGR010000014">
    <property type="protein sequence ID" value="MBH1941777.1"/>
    <property type="molecule type" value="Genomic_DNA"/>
</dbReference>
<dbReference type="Pfam" id="PF00270">
    <property type="entry name" value="DEAD"/>
    <property type="match status" value="1"/>
</dbReference>
<dbReference type="InterPro" id="IPR044742">
    <property type="entry name" value="DEAD/DEAH_RhlB"/>
</dbReference>
<evidence type="ECO:0000259" key="9">
    <source>
        <dbReference type="PROSITE" id="PS51194"/>
    </source>
</evidence>
<keyword evidence="12" id="KW-1185">Reference proteome</keyword>
<dbReference type="PROSITE" id="PS51192">
    <property type="entry name" value="HELICASE_ATP_BIND_1"/>
    <property type="match status" value="1"/>
</dbReference>
<keyword evidence="4 7" id="KW-0067">ATP-binding</keyword>
<dbReference type="InterPro" id="IPR011545">
    <property type="entry name" value="DEAD/DEAH_box_helicase_dom"/>
</dbReference>
<dbReference type="InterPro" id="IPR001650">
    <property type="entry name" value="Helicase_C-like"/>
</dbReference>
<keyword evidence="1 7" id="KW-0547">Nucleotide-binding</keyword>
<dbReference type="Pfam" id="PF03880">
    <property type="entry name" value="DbpA"/>
    <property type="match status" value="1"/>
</dbReference>
<dbReference type="Proteomes" id="UP000623269">
    <property type="component" value="Unassembled WGS sequence"/>
</dbReference>
<evidence type="ECO:0000313" key="12">
    <source>
        <dbReference type="Proteomes" id="UP000623269"/>
    </source>
</evidence>
<dbReference type="PROSITE" id="PS51194">
    <property type="entry name" value="HELICASE_CTER"/>
    <property type="match status" value="1"/>
</dbReference>
<protein>
    <submittedName>
        <fullName evidence="11">DEAD/DEAH box helicase</fullName>
    </submittedName>
</protein>
<dbReference type="SMART" id="SM00490">
    <property type="entry name" value="HELICc"/>
    <property type="match status" value="1"/>
</dbReference>
<gene>
    <name evidence="11" type="ORF">I5677_12815</name>
</gene>
<dbReference type="InterPro" id="IPR050079">
    <property type="entry name" value="DEAD_box_RNA_helicase"/>
</dbReference>
<dbReference type="CDD" id="cd00268">
    <property type="entry name" value="DEADc"/>
    <property type="match status" value="1"/>
</dbReference>
<name>A0A8J7H3N6_9FIRM</name>
<dbReference type="PROSITE" id="PS00039">
    <property type="entry name" value="DEAD_ATP_HELICASE"/>
    <property type="match status" value="1"/>
</dbReference>
<evidence type="ECO:0000256" key="3">
    <source>
        <dbReference type="ARBA" id="ARBA00022806"/>
    </source>
</evidence>
<feature type="short sequence motif" description="Q motif" evidence="6">
    <location>
        <begin position="4"/>
        <end position="32"/>
    </location>
</feature>
<dbReference type="Gene3D" id="3.40.50.300">
    <property type="entry name" value="P-loop containing nucleotide triphosphate hydrolases"/>
    <property type="match status" value="2"/>
</dbReference>
<dbReference type="GO" id="GO:0005829">
    <property type="term" value="C:cytosol"/>
    <property type="evidence" value="ECO:0007669"/>
    <property type="project" value="TreeGrafter"/>
</dbReference>
<evidence type="ECO:0000256" key="7">
    <source>
        <dbReference type="RuleBase" id="RU000492"/>
    </source>
</evidence>
<dbReference type="RefSeq" id="WP_197662023.1">
    <property type="nucleotide sequence ID" value="NZ_JAEAGR010000014.1"/>
</dbReference>
<reference evidence="11" key="1">
    <citation type="submission" date="2020-12" db="EMBL/GenBank/DDBJ databases">
        <title>M. sibirica DSM 26468T genome.</title>
        <authorList>
            <person name="Thieme N."/>
            <person name="Rettenmaier R."/>
            <person name="Zverlov V."/>
            <person name="Liebl W."/>
        </authorList>
    </citation>
    <scope>NUCLEOTIDE SEQUENCE</scope>
    <source>
        <strain evidence="11">DSM 26468</strain>
    </source>
</reference>
<evidence type="ECO:0000259" key="10">
    <source>
        <dbReference type="PROSITE" id="PS51195"/>
    </source>
</evidence>
<evidence type="ECO:0000256" key="4">
    <source>
        <dbReference type="ARBA" id="ARBA00022840"/>
    </source>
</evidence>
<dbReference type="PANTHER" id="PTHR47959:SF1">
    <property type="entry name" value="ATP-DEPENDENT RNA HELICASE DBPA"/>
    <property type="match status" value="1"/>
</dbReference>
<feature type="domain" description="DEAD-box RNA helicase Q" evidence="10">
    <location>
        <begin position="4"/>
        <end position="32"/>
    </location>
</feature>
<dbReference type="InterPro" id="IPR014001">
    <property type="entry name" value="Helicase_ATP-bd"/>
</dbReference>
<dbReference type="SUPFAM" id="SSF52540">
    <property type="entry name" value="P-loop containing nucleoside triphosphate hydrolases"/>
    <property type="match status" value="1"/>
</dbReference>
<keyword evidence="3 7" id="KW-0347">Helicase</keyword>
<dbReference type="InterPro" id="IPR000629">
    <property type="entry name" value="RNA-helicase_DEAD-box_CS"/>
</dbReference>
<organism evidence="11 12">
    <name type="scientific">Mobilitalea sibirica</name>
    <dbReference type="NCBI Taxonomy" id="1462919"/>
    <lineage>
        <taxon>Bacteria</taxon>
        <taxon>Bacillati</taxon>
        <taxon>Bacillota</taxon>
        <taxon>Clostridia</taxon>
        <taxon>Lachnospirales</taxon>
        <taxon>Lachnospiraceae</taxon>
        <taxon>Mobilitalea</taxon>
    </lineage>
</organism>
<dbReference type="Gene3D" id="3.30.70.330">
    <property type="match status" value="1"/>
</dbReference>
<feature type="domain" description="Helicase ATP-binding" evidence="8">
    <location>
        <begin position="35"/>
        <end position="205"/>
    </location>
</feature>
<dbReference type="GO" id="GO:0016787">
    <property type="term" value="F:hydrolase activity"/>
    <property type="evidence" value="ECO:0007669"/>
    <property type="project" value="UniProtKB-KW"/>
</dbReference>
<evidence type="ECO:0000256" key="6">
    <source>
        <dbReference type="PROSITE-ProRule" id="PRU00552"/>
    </source>
</evidence>
<dbReference type="PANTHER" id="PTHR47959">
    <property type="entry name" value="ATP-DEPENDENT RNA HELICASE RHLE-RELATED"/>
    <property type="match status" value="1"/>
</dbReference>
<dbReference type="GO" id="GO:0003724">
    <property type="term" value="F:RNA helicase activity"/>
    <property type="evidence" value="ECO:0007669"/>
    <property type="project" value="InterPro"/>
</dbReference>
<dbReference type="AlphaFoldDB" id="A0A8J7H3N6"/>
<sequence length="483" mass="54608">MKKNGFEDYKLSVEIIRAINDLDITMPTKVQEQIIPMVLDNQDFLVQSQTGTGKTAAFGIPVCELLDWLKNKPQALILTPTRELALQVKDDIMNYGRYKRIHVVALYGKQPISNQIAQLKQKTHVIVGTPGRVMDHLERGTLNITQIRFLVLDEADEMLRMGFAEQIETIIQSLPKERTTMLFSATLPERVKELSYKYMKEPVAINIQPDTIMADKIEHSIYPIEEDQKLALLKDVTIVNNPDSCIIFCSTKDKVEEVYDHLQKLGYPCNKIHGGMEQKERMKSMEEFKAGIIRYLIATDVAARGIDVDNVTLVINYDIPIQKENYVHRVGRTGRAGLAGKAVTFVTPEEENQAKDIEAYIGFSIPVMSVPDTQELSEKKIAFDMKLKEAPSYKKLKSEKLDQRIMKLRFNGGKNKKLRATNFVGVISNIKGVSAEDIGIITVLDSLTFVEILNGKGPLVLRAMEETPIGNRNLKVIDATKRR</sequence>
<proteinExistence type="inferred from homology"/>
<evidence type="ECO:0000256" key="1">
    <source>
        <dbReference type="ARBA" id="ARBA00022741"/>
    </source>
</evidence>
<comment type="caution">
    <text evidence="11">The sequence shown here is derived from an EMBL/GenBank/DDBJ whole genome shotgun (WGS) entry which is preliminary data.</text>
</comment>
<dbReference type="InterPro" id="IPR012677">
    <property type="entry name" value="Nucleotide-bd_a/b_plait_sf"/>
</dbReference>
<dbReference type="CDD" id="cd18787">
    <property type="entry name" value="SF2_C_DEAD"/>
    <property type="match status" value="1"/>
</dbReference>
<dbReference type="InterPro" id="IPR005580">
    <property type="entry name" value="DbpA/CsdA_RNA-bd_dom"/>
</dbReference>
<dbReference type="SMART" id="SM00487">
    <property type="entry name" value="DEXDc"/>
    <property type="match status" value="1"/>
</dbReference>
<evidence type="ECO:0000313" key="11">
    <source>
        <dbReference type="EMBL" id="MBH1941777.1"/>
    </source>
</evidence>
<dbReference type="GO" id="GO:0003676">
    <property type="term" value="F:nucleic acid binding"/>
    <property type="evidence" value="ECO:0007669"/>
    <property type="project" value="InterPro"/>
</dbReference>
<feature type="domain" description="Helicase C-terminal" evidence="9">
    <location>
        <begin position="216"/>
        <end position="382"/>
    </location>
</feature>
<evidence type="ECO:0000259" key="8">
    <source>
        <dbReference type="PROSITE" id="PS51192"/>
    </source>
</evidence>
<dbReference type="PROSITE" id="PS51195">
    <property type="entry name" value="Q_MOTIF"/>
    <property type="match status" value="1"/>
</dbReference>
<evidence type="ECO:0000256" key="2">
    <source>
        <dbReference type="ARBA" id="ARBA00022801"/>
    </source>
</evidence>
<dbReference type="InterPro" id="IPR027417">
    <property type="entry name" value="P-loop_NTPase"/>
</dbReference>
<evidence type="ECO:0000256" key="5">
    <source>
        <dbReference type="ARBA" id="ARBA00038437"/>
    </source>
</evidence>
<dbReference type="Pfam" id="PF00271">
    <property type="entry name" value="Helicase_C"/>
    <property type="match status" value="1"/>
</dbReference>
<accession>A0A8J7H3N6</accession>
<dbReference type="GO" id="GO:0005524">
    <property type="term" value="F:ATP binding"/>
    <property type="evidence" value="ECO:0007669"/>
    <property type="project" value="UniProtKB-KW"/>
</dbReference>
<dbReference type="InterPro" id="IPR014014">
    <property type="entry name" value="RNA_helicase_DEAD_Q_motif"/>
</dbReference>